<dbReference type="PANTHER" id="PTHR35010">
    <property type="entry name" value="BLL4672 PROTEIN-RELATED"/>
    <property type="match status" value="1"/>
</dbReference>
<dbReference type="AlphaFoldDB" id="A0A2T0T6M3"/>
<reference evidence="2 3" key="1">
    <citation type="submission" date="2018-03" db="EMBL/GenBank/DDBJ databases">
        <title>Genomic Encyclopedia of Archaeal and Bacterial Type Strains, Phase II (KMG-II): from individual species to whole genera.</title>
        <authorList>
            <person name="Goeker M."/>
        </authorList>
    </citation>
    <scope>NUCLEOTIDE SEQUENCE [LARGE SCALE GENOMIC DNA]</scope>
    <source>
        <strain evidence="2 3">DSM 44720</strain>
    </source>
</reference>
<comment type="caution">
    <text evidence="2">The sequence shown here is derived from an EMBL/GenBank/DDBJ whole genome shotgun (WGS) entry which is preliminary data.</text>
</comment>
<dbReference type="Proteomes" id="UP000239494">
    <property type="component" value="Unassembled WGS sequence"/>
</dbReference>
<evidence type="ECO:0000259" key="1">
    <source>
        <dbReference type="PROSITE" id="PS50943"/>
    </source>
</evidence>
<dbReference type="Gene3D" id="3.30.450.180">
    <property type="match status" value="1"/>
</dbReference>
<dbReference type="OrthoDB" id="3806821at2"/>
<protein>
    <submittedName>
        <fullName evidence="2">Transcriptional regulator with XRE-family HTH domain</fullName>
    </submittedName>
</protein>
<dbReference type="Gene3D" id="1.10.260.40">
    <property type="entry name" value="lambda repressor-like DNA-binding domains"/>
    <property type="match status" value="1"/>
</dbReference>
<evidence type="ECO:0000313" key="2">
    <source>
        <dbReference type="EMBL" id="PRY41310.1"/>
    </source>
</evidence>
<keyword evidence="3" id="KW-1185">Reference proteome</keyword>
<dbReference type="RefSeq" id="WP_106188357.1">
    <property type="nucleotide sequence ID" value="NZ_PVTF01000005.1"/>
</dbReference>
<dbReference type="SUPFAM" id="SSF47413">
    <property type="entry name" value="lambda repressor-like DNA-binding domains"/>
    <property type="match status" value="1"/>
</dbReference>
<name>A0A2T0T6M3_9PSEU</name>
<feature type="domain" description="HTH cro/C1-type" evidence="1">
    <location>
        <begin position="35"/>
        <end position="86"/>
    </location>
</feature>
<dbReference type="InterPro" id="IPR041413">
    <property type="entry name" value="MLTR_LBD"/>
</dbReference>
<dbReference type="Pfam" id="PF17765">
    <property type="entry name" value="MLTR_LBD"/>
    <property type="match status" value="1"/>
</dbReference>
<proteinExistence type="predicted"/>
<dbReference type="Pfam" id="PF13560">
    <property type="entry name" value="HTH_31"/>
    <property type="match status" value="1"/>
</dbReference>
<dbReference type="PROSITE" id="PS50943">
    <property type="entry name" value="HTH_CROC1"/>
    <property type="match status" value="1"/>
</dbReference>
<dbReference type="EMBL" id="PVTF01000005">
    <property type="protein sequence ID" value="PRY41310.1"/>
    <property type="molecule type" value="Genomic_DNA"/>
</dbReference>
<dbReference type="GO" id="GO:0003677">
    <property type="term" value="F:DNA binding"/>
    <property type="evidence" value="ECO:0007669"/>
    <property type="project" value="InterPro"/>
</dbReference>
<sequence length="289" mass="32347">MNSSRPHARELGDFLRARRGQLRPQDVGLVPGGRRKVTGLRREELALLAGVSTDYYQRMEQGREVRPSDDILNALARALGLDDKECRHLFALARAARRPEPTKADRGRERVPDSTRRLLRLMATPALVLGRHLDLLDWNEMAEALLGSPDDYPPDRLNMLLLMFDETFTDPRTCPGWEEQALEYIGMMRSAVAADPTHPRATAIVGELSIRSAEFRGLWARHDVRETVSGTKTFQVPQVGDIVLGWDTYPLPGNPGPVMLVFTVEPGSADADRLQLLTSLHATRPTRVD</sequence>
<gene>
    <name evidence="2" type="ORF">CLV43_10568</name>
</gene>
<dbReference type="CDD" id="cd00093">
    <property type="entry name" value="HTH_XRE"/>
    <property type="match status" value="1"/>
</dbReference>
<dbReference type="InterPro" id="IPR001387">
    <property type="entry name" value="Cro/C1-type_HTH"/>
</dbReference>
<evidence type="ECO:0000313" key="3">
    <source>
        <dbReference type="Proteomes" id="UP000239494"/>
    </source>
</evidence>
<organism evidence="2 3">
    <name type="scientific">Umezawaea tangerina</name>
    <dbReference type="NCBI Taxonomy" id="84725"/>
    <lineage>
        <taxon>Bacteria</taxon>
        <taxon>Bacillati</taxon>
        <taxon>Actinomycetota</taxon>
        <taxon>Actinomycetes</taxon>
        <taxon>Pseudonocardiales</taxon>
        <taxon>Pseudonocardiaceae</taxon>
        <taxon>Umezawaea</taxon>
    </lineage>
</organism>
<dbReference type="PANTHER" id="PTHR35010:SF2">
    <property type="entry name" value="BLL4672 PROTEIN"/>
    <property type="match status" value="1"/>
</dbReference>
<dbReference type="SMART" id="SM00530">
    <property type="entry name" value="HTH_XRE"/>
    <property type="match status" value="1"/>
</dbReference>
<dbReference type="InterPro" id="IPR010982">
    <property type="entry name" value="Lambda_DNA-bd_dom_sf"/>
</dbReference>
<accession>A0A2T0T6M3</accession>